<dbReference type="GO" id="GO:0000139">
    <property type="term" value="C:Golgi membrane"/>
    <property type="evidence" value="ECO:0007669"/>
    <property type="project" value="UniProtKB-SubCell"/>
</dbReference>
<evidence type="ECO:0000256" key="11">
    <source>
        <dbReference type="ARBA" id="ARBA00023180"/>
    </source>
</evidence>
<keyword evidence="8" id="KW-0333">Golgi apparatus</keyword>
<evidence type="ECO:0000313" key="15">
    <source>
        <dbReference type="Proteomes" id="UP000025227"/>
    </source>
</evidence>
<keyword evidence="10" id="KW-1015">Disulfide bond</keyword>
<evidence type="ECO:0000256" key="7">
    <source>
        <dbReference type="ARBA" id="ARBA00022989"/>
    </source>
</evidence>
<evidence type="ECO:0000256" key="12">
    <source>
        <dbReference type="ARBA" id="ARBA00048460"/>
    </source>
</evidence>
<dbReference type="OMA" id="SQWKKSE"/>
<dbReference type="GO" id="GO:0008476">
    <property type="term" value="F:protein-tyrosine sulfotransferase activity"/>
    <property type="evidence" value="ECO:0007669"/>
    <property type="project" value="UniProtKB-EC"/>
</dbReference>
<dbReference type="Proteomes" id="UP000025227">
    <property type="component" value="Unplaced"/>
</dbReference>
<evidence type="ECO:0000313" key="16">
    <source>
        <dbReference type="WBParaSite" id="HCON_00073080-00001"/>
    </source>
</evidence>
<dbReference type="PANTHER" id="PTHR12788">
    <property type="entry name" value="PROTEIN-TYROSINE SULFOTRANSFERASE 2"/>
    <property type="match status" value="1"/>
</dbReference>
<evidence type="ECO:0000256" key="6">
    <source>
        <dbReference type="ARBA" id="ARBA00022968"/>
    </source>
</evidence>
<keyword evidence="9 14" id="KW-0472">Membrane</keyword>
<name>A0A7I4YAG6_HAECO</name>
<dbReference type="AlphaFoldDB" id="A0A7I4YAG6"/>
<reference evidence="16" key="1">
    <citation type="submission" date="2020-12" db="UniProtKB">
        <authorList>
            <consortium name="WormBaseParasite"/>
        </authorList>
    </citation>
    <scope>IDENTIFICATION</scope>
    <source>
        <strain evidence="16">MHco3</strain>
    </source>
</reference>
<feature type="transmembrane region" description="Helical" evidence="14">
    <location>
        <begin position="12"/>
        <end position="29"/>
    </location>
</feature>
<evidence type="ECO:0000256" key="1">
    <source>
        <dbReference type="ARBA" id="ARBA00004323"/>
    </source>
</evidence>
<dbReference type="Gene3D" id="3.40.50.300">
    <property type="entry name" value="P-loop containing nucleotide triphosphate hydrolases"/>
    <property type="match status" value="1"/>
</dbReference>
<keyword evidence="7 14" id="KW-1133">Transmembrane helix</keyword>
<dbReference type="EC" id="2.8.2.20" evidence="3 13"/>
<evidence type="ECO:0000256" key="13">
    <source>
        <dbReference type="RuleBase" id="RU365018"/>
    </source>
</evidence>
<protein>
    <recommendedName>
        <fullName evidence="3 13">Protein-tyrosine sulfotransferase</fullName>
        <ecNumber evidence="3 13">2.8.2.20</ecNumber>
    </recommendedName>
</protein>
<dbReference type="InterPro" id="IPR027417">
    <property type="entry name" value="P-loop_NTPase"/>
</dbReference>
<evidence type="ECO:0000256" key="2">
    <source>
        <dbReference type="ARBA" id="ARBA00009988"/>
    </source>
</evidence>
<keyword evidence="5 14" id="KW-0812">Transmembrane</keyword>
<dbReference type="OrthoDB" id="545675at2759"/>
<evidence type="ECO:0000256" key="5">
    <source>
        <dbReference type="ARBA" id="ARBA00022692"/>
    </source>
</evidence>
<evidence type="ECO:0000256" key="9">
    <source>
        <dbReference type="ARBA" id="ARBA00023136"/>
    </source>
</evidence>
<comment type="similarity">
    <text evidence="2 13">Belongs to the protein sulfotransferase family.</text>
</comment>
<keyword evidence="11" id="KW-0325">Glycoprotein</keyword>
<evidence type="ECO:0000256" key="10">
    <source>
        <dbReference type="ARBA" id="ARBA00023157"/>
    </source>
</evidence>
<accession>A0A7I4YAG6</accession>
<comment type="subcellular location">
    <subcellularLocation>
        <location evidence="1">Golgi apparatus membrane</location>
        <topology evidence="1">Single-pass type II membrane protein</topology>
    </subcellularLocation>
</comment>
<keyword evidence="15" id="KW-1185">Reference proteome</keyword>
<dbReference type="SUPFAM" id="SSF52540">
    <property type="entry name" value="P-loop containing nucleoside triphosphate hydrolases"/>
    <property type="match status" value="1"/>
</dbReference>
<keyword evidence="4 13" id="KW-0808">Transferase</keyword>
<dbReference type="Pfam" id="PF13469">
    <property type="entry name" value="Sulfotransfer_3"/>
    <property type="match status" value="1"/>
</dbReference>
<dbReference type="WBParaSite" id="HCON_00073080-00001">
    <property type="protein sequence ID" value="HCON_00073080-00001"/>
    <property type="gene ID" value="HCON_00073080"/>
</dbReference>
<comment type="catalytic activity">
    <reaction evidence="12 13">
        <text>L-tyrosyl-[protein] + 3'-phosphoadenylyl sulfate = O-sulfo-L-tyrosine-[protein] + adenosine 3',5'-bisphosphate + H(+)</text>
        <dbReference type="Rhea" id="RHEA:16801"/>
        <dbReference type="Rhea" id="RHEA-COMP:10136"/>
        <dbReference type="Rhea" id="RHEA-COMP:11688"/>
        <dbReference type="ChEBI" id="CHEBI:15378"/>
        <dbReference type="ChEBI" id="CHEBI:46858"/>
        <dbReference type="ChEBI" id="CHEBI:58339"/>
        <dbReference type="ChEBI" id="CHEBI:58343"/>
        <dbReference type="ChEBI" id="CHEBI:65286"/>
        <dbReference type="EC" id="2.8.2.20"/>
    </reaction>
</comment>
<evidence type="ECO:0000256" key="8">
    <source>
        <dbReference type="ARBA" id="ARBA00023034"/>
    </source>
</evidence>
<dbReference type="PANTHER" id="PTHR12788:SF10">
    <property type="entry name" value="PROTEIN-TYROSINE SULFOTRANSFERASE"/>
    <property type="match status" value="1"/>
</dbReference>
<sequence length="358" mass="40830">MTFIADNMRRLRYIYLVVFGMLCVTYFLFSTRTFERGDNNILMKPTPYGDVNEKSPFIFIGGVPRSGTTLMRAMLDAHPDVRCGEETRVIPRILGLRAQWKRSEKEWNRLQQAGVTNEVINRAISSFVIQIIAGHGAPAPRLCNKDPFTMKSASFLAELFPNAKFIFMIRDGRATVHSIISRKVTITGFDLSSYRQSLTKWNAAISVMDEQCSNIGSKCLRVYYEQLVLHPESQMRRILEFLNLPWNSTVLHHEQFIGKDISLSKVERSSDQVVKPVNVDALSKWVGVIPEDVVKEMDSVAPMLRQLGYDPDANPPNYGTPDELVAKKTEDVHKNGEEWYRKAVMVVNDPNRVDKPTR</sequence>
<evidence type="ECO:0000256" key="4">
    <source>
        <dbReference type="ARBA" id="ARBA00022679"/>
    </source>
</evidence>
<evidence type="ECO:0000256" key="3">
    <source>
        <dbReference type="ARBA" id="ARBA00013262"/>
    </source>
</evidence>
<dbReference type="FunFam" id="3.40.50.300:FF:000290">
    <property type="entry name" value="Protein-tyrosine sulfotransferase"/>
    <property type="match status" value="1"/>
</dbReference>
<organism evidence="15 16">
    <name type="scientific">Haemonchus contortus</name>
    <name type="common">Barber pole worm</name>
    <dbReference type="NCBI Taxonomy" id="6289"/>
    <lineage>
        <taxon>Eukaryota</taxon>
        <taxon>Metazoa</taxon>
        <taxon>Ecdysozoa</taxon>
        <taxon>Nematoda</taxon>
        <taxon>Chromadorea</taxon>
        <taxon>Rhabditida</taxon>
        <taxon>Rhabditina</taxon>
        <taxon>Rhabditomorpha</taxon>
        <taxon>Strongyloidea</taxon>
        <taxon>Trichostrongylidae</taxon>
        <taxon>Haemonchus</taxon>
    </lineage>
</organism>
<comment type="function">
    <text evidence="13">Catalyzes the O-sulfation of tyrosine residues within acidic motifs of polypeptides, using 3'-phosphoadenylyl sulfate (PAPS) as cosubstrate.</text>
</comment>
<proteinExistence type="inferred from homology"/>
<dbReference type="InterPro" id="IPR026634">
    <property type="entry name" value="TPST-like"/>
</dbReference>
<keyword evidence="6" id="KW-0735">Signal-anchor</keyword>
<evidence type="ECO:0000256" key="14">
    <source>
        <dbReference type="SAM" id="Phobius"/>
    </source>
</evidence>